<feature type="signal peptide" evidence="1">
    <location>
        <begin position="1"/>
        <end position="19"/>
    </location>
</feature>
<feature type="chain" id="PRO_5044887622" evidence="1">
    <location>
        <begin position="20"/>
        <end position="241"/>
    </location>
</feature>
<sequence>MYLLPGFVTLVALATSVSGQVTPEVTQLKQRLDKLEQLTLDPIKLSDDFVIAFRAQAGIGKSVMDAFRKTGYHDDTAVARSEMPCGCFDVHGWCDRHYRSRILDNWSTYGVHQVKLSLYQRGREMAWVIFNAAGTTYDNWLDRARVVSSSWFDVRYSPSNYFSVTGDTLRARHFFMNSHSKGCPDVVGWLAIKDRPDPCPWGQKSAYPAFIFSSTASKINYNIPGTNCHALTHAEFHVASL</sequence>
<name>A0ABD0L0J4_9CAEN</name>
<reference evidence="2 3" key="1">
    <citation type="journal article" date="2023" name="Sci. Data">
        <title>Genome assembly of the Korean intertidal mud-creeper Batillaria attramentaria.</title>
        <authorList>
            <person name="Patra A.K."/>
            <person name="Ho P.T."/>
            <person name="Jun S."/>
            <person name="Lee S.J."/>
            <person name="Kim Y."/>
            <person name="Won Y.J."/>
        </authorList>
    </citation>
    <scope>NUCLEOTIDE SEQUENCE [LARGE SCALE GENOMIC DNA]</scope>
    <source>
        <tissue evidence="2">Foot muscle</tissue>
    </source>
</reference>
<proteinExistence type="predicted"/>
<keyword evidence="1" id="KW-0732">Signal</keyword>
<dbReference type="AlphaFoldDB" id="A0ABD0L0J4"/>
<organism evidence="2 3">
    <name type="scientific">Batillaria attramentaria</name>
    <dbReference type="NCBI Taxonomy" id="370345"/>
    <lineage>
        <taxon>Eukaryota</taxon>
        <taxon>Metazoa</taxon>
        <taxon>Spiralia</taxon>
        <taxon>Lophotrochozoa</taxon>
        <taxon>Mollusca</taxon>
        <taxon>Gastropoda</taxon>
        <taxon>Caenogastropoda</taxon>
        <taxon>Sorbeoconcha</taxon>
        <taxon>Cerithioidea</taxon>
        <taxon>Batillariidae</taxon>
        <taxon>Batillaria</taxon>
    </lineage>
</organism>
<dbReference type="Proteomes" id="UP001519460">
    <property type="component" value="Unassembled WGS sequence"/>
</dbReference>
<accession>A0ABD0L0J4</accession>
<protein>
    <submittedName>
        <fullName evidence="2">Uncharacterized protein</fullName>
    </submittedName>
</protein>
<evidence type="ECO:0000256" key="1">
    <source>
        <dbReference type="SAM" id="SignalP"/>
    </source>
</evidence>
<keyword evidence="3" id="KW-1185">Reference proteome</keyword>
<dbReference type="EMBL" id="JACVVK020000100">
    <property type="protein sequence ID" value="KAK7492738.1"/>
    <property type="molecule type" value="Genomic_DNA"/>
</dbReference>
<evidence type="ECO:0000313" key="3">
    <source>
        <dbReference type="Proteomes" id="UP001519460"/>
    </source>
</evidence>
<gene>
    <name evidence="2" type="ORF">BaRGS_00016043</name>
</gene>
<evidence type="ECO:0000313" key="2">
    <source>
        <dbReference type="EMBL" id="KAK7492738.1"/>
    </source>
</evidence>
<comment type="caution">
    <text evidence="2">The sequence shown here is derived from an EMBL/GenBank/DDBJ whole genome shotgun (WGS) entry which is preliminary data.</text>
</comment>